<reference evidence="2" key="2">
    <citation type="submission" date="2020-09" db="EMBL/GenBank/DDBJ databases">
        <authorList>
            <person name="Sun Q."/>
            <person name="Ohkuma M."/>
        </authorList>
    </citation>
    <scope>NUCLEOTIDE SEQUENCE</scope>
    <source>
        <strain evidence="2">JCM 4122</strain>
    </source>
</reference>
<evidence type="ECO:0008006" key="4">
    <source>
        <dbReference type="Google" id="ProtNLM"/>
    </source>
</evidence>
<keyword evidence="1" id="KW-0175">Coiled coil</keyword>
<gene>
    <name evidence="2" type="ORF">GCM10017667_34720</name>
</gene>
<keyword evidence="3" id="KW-1185">Reference proteome</keyword>
<dbReference type="EMBL" id="BNBE01000001">
    <property type="protein sequence ID" value="GHG00562.1"/>
    <property type="molecule type" value="Genomic_DNA"/>
</dbReference>
<comment type="caution">
    <text evidence="2">The sequence shown here is derived from an EMBL/GenBank/DDBJ whole genome shotgun (WGS) entry which is preliminary data.</text>
</comment>
<sequence length="671" mass="73996">MITMQPLPGIRIRRLRLAGIDRTYDVDFRDAQRVRPLSVVAGAFSSGKTAVLEFIAYGLGAKRHPRHPEVLRKVRSCLLEVELSGEPHVIERSVGEPSKVAYVRRGTLDNPALSNAESRPIEPAGAPDSLSSLLLGHCKLEGVQLREAPTSRESRTDPLSFRDLMALAFLPNERVADKHFLFENQFMKRHKLKQVVDVVFGVHDDRAVELGQRIRELGTRLSNAKAELAGARAFVQEQRGPIDLRDALTPQAFHFELAEIAEQLQALDHQAQAGTAFAAQLRREHQQAAQTSRRAAAVLRDCESQLARMLPLRAQYADDLLKLGMLAEARQLFDPLSVTTCPACLHRLAGPPSRTDGQCSLCHHTLPEGEEPLTLGSADSEHGTDENRLDVAAEIRSTKARLKEITTYIDELDASLTELKLHAEDAALAEQHAAAALDEATSPAVSPYLAARDSLQRRREEVLRQAQHAENAAKLNEGIAKRVATVERHEAQIAGLREELDQLGDAARDRDRVLARISGRFGELLHQWRYPKLSQPFIDSNLTPHVRGDSYQEASSGARTLLTLAWQLAVFEVAIETSAAHPGFLMIDSPQKNLGHGGTLDSTIADAVAIDDFYRHLTAWLAEQGAGAQVIVVDNSPPDLVEDCVVVRYSRSEDRPPYGLIEDEVGTEESS</sequence>
<protein>
    <recommendedName>
        <fullName evidence="4">DNA recombination protein RecN</fullName>
    </recommendedName>
</protein>
<dbReference type="Proteomes" id="UP000632849">
    <property type="component" value="Unassembled WGS sequence"/>
</dbReference>
<accession>A0A919BN56</accession>
<evidence type="ECO:0000256" key="1">
    <source>
        <dbReference type="SAM" id="Coils"/>
    </source>
</evidence>
<feature type="coiled-coil region" evidence="1">
    <location>
        <begin position="452"/>
        <end position="506"/>
    </location>
</feature>
<evidence type="ECO:0000313" key="3">
    <source>
        <dbReference type="Proteomes" id="UP000632849"/>
    </source>
</evidence>
<dbReference type="Gene3D" id="3.40.50.300">
    <property type="entry name" value="P-loop containing nucleotide triphosphate hydrolases"/>
    <property type="match status" value="2"/>
</dbReference>
<dbReference type="AlphaFoldDB" id="A0A919BN56"/>
<name>A0A919BN56_STRFL</name>
<organism evidence="2 3">
    <name type="scientific">Streptomyces filamentosus</name>
    <name type="common">Streptomyces roseosporus</name>
    <dbReference type="NCBI Taxonomy" id="67294"/>
    <lineage>
        <taxon>Bacteria</taxon>
        <taxon>Bacillati</taxon>
        <taxon>Actinomycetota</taxon>
        <taxon>Actinomycetes</taxon>
        <taxon>Kitasatosporales</taxon>
        <taxon>Streptomycetaceae</taxon>
        <taxon>Streptomyces</taxon>
    </lineage>
</organism>
<evidence type="ECO:0000313" key="2">
    <source>
        <dbReference type="EMBL" id="GHG00562.1"/>
    </source>
</evidence>
<proteinExistence type="predicted"/>
<dbReference type="InterPro" id="IPR027417">
    <property type="entry name" value="P-loop_NTPase"/>
</dbReference>
<reference evidence="2" key="1">
    <citation type="journal article" date="2014" name="Int. J. Syst. Evol. Microbiol.">
        <title>Complete genome sequence of Corynebacterium casei LMG S-19264T (=DSM 44701T), isolated from a smear-ripened cheese.</title>
        <authorList>
            <consortium name="US DOE Joint Genome Institute (JGI-PGF)"/>
            <person name="Walter F."/>
            <person name="Albersmeier A."/>
            <person name="Kalinowski J."/>
            <person name="Ruckert C."/>
        </authorList>
    </citation>
    <scope>NUCLEOTIDE SEQUENCE</scope>
    <source>
        <strain evidence="2">JCM 4122</strain>
    </source>
</reference>
<dbReference type="SUPFAM" id="SSF52540">
    <property type="entry name" value="P-loop containing nucleoside triphosphate hydrolases"/>
    <property type="match status" value="1"/>
</dbReference>
<dbReference type="RefSeq" id="WP_190041954.1">
    <property type="nucleotide sequence ID" value="NZ_BNBE01000001.1"/>
</dbReference>